<organism evidence="2 3">
    <name type="scientific">Microbotryum saponariae</name>
    <dbReference type="NCBI Taxonomy" id="289078"/>
    <lineage>
        <taxon>Eukaryota</taxon>
        <taxon>Fungi</taxon>
        <taxon>Dikarya</taxon>
        <taxon>Basidiomycota</taxon>
        <taxon>Pucciniomycotina</taxon>
        <taxon>Microbotryomycetes</taxon>
        <taxon>Microbotryales</taxon>
        <taxon>Microbotryaceae</taxon>
        <taxon>Microbotryum</taxon>
    </lineage>
</organism>
<evidence type="ECO:0000256" key="1">
    <source>
        <dbReference type="SAM" id="MobiDB-lite"/>
    </source>
</evidence>
<dbReference type="Proteomes" id="UP000249723">
    <property type="component" value="Unassembled WGS sequence"/>
</dbReference>
<accession>A0A2X0LDN5</accession>
<feature type="compositionally biased region" description="Polar residues" evidence="1">
    <location>
        <begin position="551"/>
        <end position="569"/>
    </location>
</feature>
<gene>
    <name evidence="2" type="ORF">BZ3500_MVSOF-1268-A1-R1_CHR3-1G05884</name>
</gene>
<feature type="region of interest" description="Disordered" evidence="1">
    <location>
        <begin position="1600"/>
        <end position="1703"/>
    </location>
</feature>
<proteinExistence type="predicted"/>
<keyword evidence="3" id="KW-1185">Reference proteome</keyword>
<evidence type="ECO:0000313" key="2">
    <source>
        <dbReference type="EMBL" id="SCZ99218.1"/>
    </source>
</evidence>
<feature type="region of interest" description="Disordered" evidence="1">
    <location>
        <begin position="371"/>
        <end position="414"/>
    </location>
</feature>
<feature type="compositionally biased region" description="Acidic residues" evidence="1">
    <location>
        <begin position="1670"/>
        <end position="1685"/>
    </location>
</feature>
<feature type="compositionally biased region" description="Gly residues" evidence="1">
    <location>
        <begin position="1618"/>
        <end position="1630"/>
    </location>
</feature>
<sequence length="1703" mass="189826">MGVHYGPQYIRTPITQNPTALLATADTIEDLLKSVPSEQRKALLVDVSTTERGIWATTRGNKGTVEHGRAFVKRVAAKYHRQAQAHGGNTHVFAIVDNELWRPELKRQTVNRRKEMAVDSGMNVRVRLDSFTTEPKFISTASLKIQCDTFPDPTSSTVDLKKADGIIFWSLTPRVTFVMAKSEADTLAFLVCRQGFLLHVPLDPSSTLLYSKDSDWILNLPPEFCHRRIFVDMSIPDSTQDPANKLNIAPRRGSARPQCSSLCLIDTMVLGWDGEKLIIAGILAGGDYFPGGLPSVAFNKAFDTYKECLSRKFWEGQELGVVLGRFRAIKKVEKLSDTFVKAIEELRNNMPAIFALLEKDEGERFNKFDCAGDQASPSDHSVPIKFPPKSRRFTRGKSPGEQIFPKGTQVAPAPRSQPLFEVPPDASAPPSEWFFGNSVYQPARAQNAKTPARQFLCQPRESIASLKSTKDAMVGPGKRPYEKRFNRLVKLRRKESRRVARAPASVQSAVLGFPLWESFDWNKPPERGHPLQKKPGPEPTRAAAPPVEPTHTATSTQAKPAQAKKSSTSKLTLAGKEYSGRMRRCDFTKSLREQLPPSPDGKRKHRSAEFFSDLMRVQVVIRSIEAKVYQPCVRNYVTLFTDNDWKIMAASKFENELRKRVTGVFSGLHLDPDYSTKAKRKDQGSFTINTPIDPVNISPDTHRAYAAGYAKAANPQGGPRFAGATGALMTAVDKTRAAGLTLGAHPQFGVHYEDVVSSIVRAILGWKDKLPYVLAEYGKHLLKPLLKEQGLLSGFHSDDVLLTEKGQQVLLDIVVSALRDTPHPVAEHQAEFQKTLERVDALIGENPDGPHAAFRTVFVKQVYTGCGVRDIYIPWALPTGQQGTLRGLVGVKLTDFSAKHKTRGGGGSGEDDDDDDEDNDDDEDEEEEEGKSEEGGGFRVQFPAAALLPLMHHLLIRSGHTNGIVPTIDSNFIQCTPGYLTTILSNPVRVVRDQAKWLYSIVPALVTDHGAPEDRSARYVKIVRLLLGATGDKIFDFDQADPRVKQEWSDDALESVRAIRENCFGSHVAKLEHGPDATFFRSENFRAFGFRLADVLFKVESILPFHEIQAGSWQTDGVHVHLRVMDIRRASEDSRAAGPPNSGASNSIRDSLIRAMRKAKRWHRLGKPPATRGGLYRSAQTPCQHYVDGVKETFLLSCAEGLNKPRVEGKPRDRMDALEDKLREEATQAGRNADDAVQVKFVPWRELQDVRIVDGEIYVPSLRNDGAFCELLETLQGFSNKKFHTNHSFKRDDLITEFNKRESFWHDMNHALSQCILVASDLGHERPNTIVARVFDRNDVPVLQTVILCKQVPNSILRRGAQLSAELREARANHVKTTLNKNKFEWSPLALARGFPEGRTTASMKLRSTTREARMTVFEQHAEQVLHVTGIENMRESSSIGGDSTDRRLVQEKQVTIEPAALPELAKPCHLFSSELRPIIYVAGDSSSSGPNPRGVYFGPAAYKSMHRAFKGLKKSGLEVHLFTVDEFRTSSHCWHLDCRDDQERRNWVKTGTSAEGWAIHRVLLGQGTCTHMPSDRDILGARNCAHVFEHFFAHGLHPFRPEKGEGYRGAGTRRRGGGGGSGGSGGGEGSGDDEEHWDHEGKGRESGGSGKCEEHWDRKGKGREIAPDVQDEEEDTGDEQEEQQAEYHTFEDEEELEYLDYK</sequence>
<dbReference type="EMBL" id="FMWP01000096">
    <property type="protein sequence ID" value="SCZ99218.1"/>
    <property type="molecule type" value="Genomic_DNA"/>
</dbReference>
<reference evidence="3" key="1">
    <citation type="submission" date="2016-10" db="EMBL/GenBank/DDBJ databases">
        <authorList>
            <person name="Jeantristanb JTB J.-T."/>
            <person name="Ricardo R."/>
        </authorList>
    </citation>
    <scope>NUCLEOTIDE SEQUENCE [LARGE SCALE GENOMIC DNA]</scope>
</reference>
<feature type="compositionally biased region" description="Acidic residues" evidence="1">
    <location>
        <begin position="1692"/>
        <end position="1703"/>
    </location>
</feature>
<feature type="region of interest" description="Disordered" evidence="1">
    <location>
        <begin position="899"/>
        <end position="936"/>
    </location>
</feature>
<protein>
    <submittedName>
        <fullName evidence="2">BZ3500_MvSof-1268-A1-R1_Chr3-1g05884 protein</fullName>
    </submittedName>
</protein>
<feature type="region of interest" description="Disordered" evidence="1">
    <location>
        <begin position="524"/>
        <end position="569"/>
    </location>
</feature>
<dbReference type="STRING" id="289078.A0A2X0LDN5"/>
<feature type="compositionally biased region" description="Basic and acidic residues" evidence="1">
    <location>
        <begin position="1637"/>
        <end position="1667"/>
    </location>
</feature>
<evidence type="ECO:0000313" key="3">
    <source>
        <dbReference type="Proteomes" id="UP000249723"/>
    </source>
</evidence>
<dbReference type="OrthoDB" id="2540654at2759"/>
<name>A0A2X0LDN5_9BASI</name>
<feature type="compositionally biased region" description="Acidic residues" evidence="1">
    <location>
        <begin position="909"/>
        <end position="931"/>
    </location>
</feature>